<dbReference type="InterPro" id="IPR036425">
    <property type="entry name" value="MoaB/Mog-like_dom_sf"/>
</dbReference>
<comment type="catalytic activity">
    <reaction evidence="14">
        <text>molybdopterin + ATP + H(+) = adenylyl-molybdopterin + diphosphate</text>
        <dbReference type="Rhea" id="RHEA:31331"/>
        <dbReference type="ChEBI" id="CHEBI:15378"/>
        <dbReference type="ChEBI" id="CHEBI:30616"/>
        <dbReference type="ChEBI" id="CHEBI:33019"/>
        <dbReference type="ChEBI" id="CHEBI:58698"/>
        <dbReference type="ChEBI" id="CHEBI:62727"/>
        <dbReference type="EC" id="2.7.7.75"/>
    </reaction>
</comment>
<keyword evidence="19" id="KW-1185">Reference proteome</keyword>
<dbReference type="PROSITE" id="PS01078">
    <property type="entry name" value="MOCF_BIOSYNTHESIS_1"/>
    <property type="match status" value="1"/>
</dbReference>
<evidence type="ECO:0000256" key="11">
    <source>
        <dbReference type="ARBA" id="ARBA00030781"/>
    </source>
</evidence>
<feature type="region of interest" description="Disordered" evidence="16">
    <location>
        <begin position="143"/>
        <end position="169"/>
    </location>
</feature>
<proteinExistence type="inferred from homology"/>
<evidence type="ECO:0000256" key="5">
    <source>
        <dbReference type="ARBA" id="ARBA00013491"/>
    </source>
</evidence>
<dbReference type="GO" id="GO:0030366">
    <property type="term" value="F:molybdopterin synthase activity"/>
    <property type="evidence" value="ECO:0007669"/>
    <property type="project" value="UniProtKB-EC"/>
</dbReference>
<dbReference type="InterPro" id="IPR003448">
    <property type="entry name" value="Mopterin_biosynth_MoaE"/>
</dbReference>
<dbReference type="UniPathway" id="UPA00344"/>
<dbReference type="EC" id="2.7.7.75" evidence="4"/>
<evidence type="ECO:0000313" key="18">
    <source>
        <dbReference type="EMBL" id="OSM05217.1"/>
    </source>
</evidence>
<comment type="subunit">
    <text evidence="8">Heterotetramer of 2 MoaD subunits and 2 MoaE subunits. Also stable as homodimer. The enzyme changes between these two forms during catalysis.</text>
</comment>
<dbReference type="InterPro" id="IPR051920">
    <property type="entry name" value="MPT_Adenylyltrnsfr/MoaC-Rel"/>
</dbReference>
<evidence type="ECO:0000256" key="16">
    <source>
        <dbReference type="SAM" id="MobiDB-lite"/>
    </source>
</evidence>
<dbReference type="GO" id="GO:0006777">
    <property type="term" value="P:Mo-molybdopterin cofactor biosynthetic process"/>
    <property type="evidence" value="ECO:0007669"/>
    <property type="project" value="UniProtKB-KW"/>
</dbReference>
<dbReference type="EC" id="2.8.1.12" evidence="3"/>
<evidence type="ECO:0000256" key="15">
    <source>
        <dbReference type="ARBA" id="ARBA00058212"/>
    </source>
</evidence>
<evidence type="ECO:0000256" key="12">
    <source>
        <dbReference type="ARBA" id="ARBA00032474"/>
    </source>
</evidence>
<evidence type="ECO:0000313" key="19">
    <source>
        <dbReference type="Proteomes" id="UP000194003"/>
    </source>
</evidence>
<comment type="similarity">
    <text evidence="2">Belongs to the MoaE family.</text>
</comment>
<dbReference type="InterPro" id="IPR001453">
    <property type="entry name" value="MoaB/Mog_dom"/>
</dbReference>
<dbReference type="InterPro" id="IPR008284">
    <property type="entry name" value="MoCF_biosynth_CS"/>
</dbReference>
<dbReference type="CDD" id="cd00886">
    <property type="entry name" value="MogA_MoaB"/>
    <property type="match status" value="1"/>
</dbReference>
<dbReference type="GO" id="GO:0061598">
    <property type="term" value="F:molybdopterin adenylyltransferase activity"/>
    <property type="evidence" value="ECO:0007669"/>
    <property type="project" value="UniProtKB-EC"/>
</dbReference>
<evidence type="ECO:0000256" key="13">
    <source>
        <dbReference type="ARBA" id="ARBA00049878"/>
    </source>
</evidence>
<dbReference type="CDD" id="cd00756">
    <property type="entry name" value="MoaE"/>
    <property type="match status" value="1"/>
</dbReference>
<evidence type="ECO:0000256" key="3">
    <source>
        <dbReference type="ARBA" id="ARBA00011950"/>
    </source>
</evidence>
<evidence type="ECO:0000259" key="17">
    <source>
        <dbReference type="SMART" id="SM00852"/>
    </source>
</evidence>
<dbReference type="EMBL" id="LVJN01000018">
    <property type="protein sequence ID" value="OSM05217.1"/>
    <property type="molecule type" value="Genomic_DNA"/>
</dbReference>
<dbReference type="NCBIfam" id="TIGR00177">
    <property type="entry name" value="molyb_syn"/>
    <property type="match status" value="1"/>
</dbReference>
<sequence>MDEETRALLAHNPRIGGIVTFLGTVRDFSSGEDVQAIELEHYPGMTELELERIEQAALARFSIDAITVVHRVGRLTVSENIVLVIAASMHRAAAFEACRYVIDHLKVRATFWKKEFTAQGERWVDSCPGCEAAASQWDDLKAGHTHADASDKAHDHSHHHHHAHDAAAHRDHDHAISWAGLNVGVLTLSDSRTLAQDASGDALEGMLLNYGAQSIKRALLADEQAAIEAHLRQWADVERLDVILTTGGTGPGPRDCTPEATRTVTNRELPGFAELIRSAGLEQTRTAVFTRGVSAFRQNCLIINLPGSRRGSAHSLQAVADLVPHALRMALGGGHG</sequence>
<dbReference type="Gene3D" id="3.40.980.10">
    <property type="entry name" value="MoaB/Mog-like domain"/>
    <property type="match status" value="1"/>
</dbReference>
<protein>
    <recommendedName>
        <fullName evidence="5">Molybdopterin adenylyltransferase</fullName>
        <ecNumber evidence="4">2.7.7.75</ecNumber>
        <ecNumber evidence="3">2.8.1.12</ecNumber>
    </recommendedName>
    <alternativeName>
        <fullName evidence="11">MPT synthase subunit 2</fullName>
    </alternativeName>
    <alternativeName>
        <fullName evidence="9">Molybdenum cofactor biosynthesis protein E</fullName>
    </alternativeName>
    <alternativeName>
        <fullName evidence="6">Molybdopterin synthase catalytic subunit</fullName>
    </alternativeName>
    <alternativeName>
        <fullName evidence="10">Molybdopterin-converting factor large subunit</fullName>
    </alternativeName>
    <alternativeName>
        <fullName evidence="12">Molybdopterin-converting factor subunit 2</fullName>
    </alternativeName>
</protein>
<dbReference type="SUPFAM" id="SSF53218">
    <property type="entry name" value="Molybdenum cofactor biosynthesis proteins"/>
    <property type="match status" value="1"/>
</dbReference>
<evidence type="ECO:0000256" key="2">
    <source>
        <dbReference type="ARBA" id="ARBA00005426"/>
    </source>
</evidence>
<comment type="caution">
    <text evidence="18">The sequence shown here is derived from an EMBL/GenBank/DDBJ whole genome shotgun (WGS) entry which is preliminary data.</text>
</comment>
<dbReference type="PANTHER" id="PTHR43764:SF1">
    <property type="entry name" value="MOLYBDOPTERIN MOLYBDOTRANSFERASE"/>
    <property type="match status" value="1"/>
</dbReference>
<dbReference type="Pfam" id="PF00994">
    <property type="entry name" value="MoCF_biosynth"/>
    <property type="match status" value="1"/>
</dbReference>
<comment type="function">
    <text evidence="15">Catalyzes the adenylation of molybdopterin as part of the biosynthesis of the molybdenum-cofactor.</text>
</comment>
<feature type="domain" description="MoaB/Mog" evidence="17">
    <location>
        <begin position="184"/>
        <end position="326"/>
    </location>
</feature>
<evidence type="ECO:0000256" key="7">
    <source>
        <dbReference type="ARBA" id="ARBA00023150"/>
    </source>
</evidence>
<dbReference type="SMART" id="SM00852">
    <property type="entry name" value="MoCF_biosynth"/>
    <property type="match status" value="1"/>
</dbReference>
<evidence type="ECO:0000256" key="10">
    <source>
        <dbReference type="ARBA" id="ARBA00030407"/>
    </source>
</evidence>
<evidence type="ECO:0000256" key="4">
    <source>
        <dbReference type="ARBA" id="ARBA00012509"/>
    </source>
</evidence>
<gene>
    <name evidence="18" type="ORF">MAIT1_03380</name>
</gene>
<dbReference type="SUPFAM" id="SSF54690">
    <property type="entry name" value="Molybdopterin synthase subunit MoaE"/>
    <property type="match status" value="1"/>
</dbReference>
<reference evidence="18 19" key="1">
    <citation type="journal article" date="2016" name="BMC Genomics">
        <title>Combined genomic and structural analyses of a cultured magnetotactic bacterium reveals its niche adaptation to a dynamic environment.</title>
        <authorList>
            <person name="Araujo A.C."/>
            <person name="Morillo V."/>
            <person name="Cypriano J."/>
            <person name="Teixeira L.C."/>
            <person name="Leao P."/>
            <person name="Lyra S."/>
            <person name="Almeida L.G."/>
            <person name="Bazylinski D.A."/>
            <person name="Vasconcellos A.T."/>
            <person name="Abreu F."/>
            <person name="Lins U."/>
        </authorList>
    </citation>
    <scope>NUCLEOTIDE SEQUENCE [LARGE SCALE GENOMIC DNA]</scope>
    <source>
        <strain evidence="18 19">IT-1</strain>
    </source>
</reference>
<dbReference type="Gene3D" id="3.90.1170.40">
    <property type="entry name" value="Molybdopterin biosynthesis MoaE subunit"/>
    <property type="match status" value="1"/>
</dbReference>
<evidence type="ECO:0000256" key="6">
    <source>
        <dbReference type="ARBA" id="ARBA00013858"/>
    </source>
</evidence>
<accession>A0A1Y2K7B9</accession>
<dbReference type="Pfam" id="PF02391">
    <property type="entry name" value="MoaE"/>
    <property type="match status" value="1"/>
</dbReference>
<dbReference type="InterPro" id="IPR036563">
    <property type="entry name" value="MoaE_sf"/>
</dbReference>
<organism evidence="18 19">
    <name type="scientific">Magnetofaba australis IT-1</name>
    <dbReference type="NCBI Taxonomy" id="1434232"/>
    <lineage>
        <taxon>Bacteria</taxon>
        <taxon>Pseudomonadati</taxon>
        <taxon>Pseudomonadota</taxon>
        <taxon>Magnetococcia</taxon>
        <taxon>Magnetococcales</taxon>
        <taxon>Magnetococcaceae</taxon>
        <taxon>Magnetofaba</taxon>
    </lineage>
</organism>
<evidence type="ECO:0000256" key="14">
    <source>
        <dbReference type="ARBA" id="ARBA00051131"/>
    </source>
</evidence>
<keyword evidence="7" id="KW-0501">Molybdenum cofactor biosynthesis</keyword>
<dbReference type="Proteomes" id="UP000194003">
    <property type="component" value="Unassembled WGS sequence"/>
</dbReference>
<comment type="pathway">
    <text evidence="1">Cofactor biosynthesis; molybdopterin biosynthesis.</text>
</comment>
<dbReference type="STRING" id="1434232.MAIT1_03380"/>
<name>A0A1Y2K7B9_9PROT</name>
<comment type="catalytic activity">
    <reaction evidence="13">
        <text>2 [molybdopterin-synthase sulfur-carrier protein]-C-terminal-Gly-aminoethanethioate + cyclic pyranopterin phosphate + H2O = molybdopterin + 2 [molybdopterin-synthase sulfur-carrier protein]-C-terminal Gly-Gly + 2 H(+)</text>
        <dbReference type="Rhea" id="RHEA:26333"/>
        <dbReference type="Rhea" id="RHEA-COMP:12202"/>
        <dbReference type="Rhea" id="RHEA-COMP:19907"/>
        <dbReference type="ChEBI" id="CHEBI:15377"/>
        <dbReference type="ChEBI" id="CHEBI:15378"/>
        <dbReference type="ChEBI" id="CHEBI:58698"/>
        <dbReference type="ChEBI" id="CHEBI:59648"/>
        <dbReference type="ChEBI" id="CHEBI:90778"/>
        <dbReference type="ChEBI" id="CHEBI:232372"/>
        <dbReference type="EC" id="2.8.1.12"/>
    </reaction>
</comment>
<feature type="compositionally biased region" description="Basic and acidic residues" evidence="16">
    <location>
        <begin position="143"/>
        <end position="154"/>
    </location>
</feature>
<dbReference type="PANTHER" id="PTHR43764">
    <property type="entry name" value="MOLYBDENUM COFACTOR BIOSYNTHESIS"/>
    <property type="match status" value="1"/>
</dbReference>
<evidence type="ECO:0000256" key="8">
    <source>
        <dbReference type="ARBA" id="ARBA00026066"/>
    </source>
</evidence>
<evidence type="ECO:0000256" key="9">
    <source>
        <dbReference type="ARBA" id="ARBA00029745"/>
    </source>
</evidence>
<dbReference type="AlphaFoldDB" id="A0A1Y2K7B9"/>
<evidence type="ECO:0000256" key="1">
    <source>
        <dbReference type="ARBA" id="ARBA00005046"/>
    </source>
</evidence>